<dbReference type="Proteomes" id="UP001607302">
    <property type="component" value="Unassembled WGS sequence"/>
</dbReference>
<evidence type="ECO:0000256" key="1">
    <source>
        <dbReference type="SAM" id="Phobius"/>
    </source>
</evidence>
<comment type="caution">
    <text evidence="2">The sequence shown here is derived from an EMBL/GenBank/DDBJ whole genome shotgun (WGS) entry which is preliminary data.</text>
</comment>
<keyword evidence="1" id="KW-0812">Transmembrane</keyword>
<accession>A0ABD2BDA1</accession>
<keyword evidence="1" id="KW-1133">Transmembrane helix</keyword>
<organism evidence="2 3">
    <name type="scientific">Vespula squamosa</name>
    <name type="common">Southern yellow jacket</name>
    <name type="synonym">Wasp</name>
    <dbReference type="NCBI Taxonomy" id="30214"/>
    <lineage>
        <taxon>Eukaryota</taxon>
        <taxon>Metazoa</taxon>
        <taxon>Ecdysozoa</taxon>
        <taxon>Arthropoda</taxon>
        <taxon>Hexapoda</taxon>
        <taxon>Insecta</taxon>
        <taxon>Pterygota</taxon>
        <taxon>Neoptera</taxon>
        <taxon>Endopterygota</taxon>
        <taxon>Hymenoptera</taxon>
        <taxon>Apocrita</taxon>
        <taxon>Aculeata</taxon>
        <taxon>Vespoidea</taxon>
        <taxon>Vespidae</taxon>
        <taxon>Vespinae</taxon>
        <taxon>Vespula</taxon>
    </lineage>
</organism>
<evidence type="ECO:0008006" key="4">
    <source>
        <dbReference type="Google" id="ProtNLM"/>
    </source>
</evidence>
<sequence length="214" mass="25413">MIYNKKLKKKKEKYKRSGIKLISAVIKLIDRENIFHSVQKVSFEYLKRNTLLHEFITCYRRLFRLDYKNKKELNYKNVKHNALYRTLCYMFLMITFEYIKIIFYQQIPVLRLIYKNFIHTSSSFKSMLAFHKVVQSNFGMILAINSDTNNTMRAQAFRRGMLEAYASGNIKSLLSVKIQKTTSKTAINFCPNHVIASIVGVNSRYERLVHQEKR</sequence>
<evidence type="ECO:0000313" key="2">
    <source>
        <dbReference type="EMBL" id="KAL2730706.1"/>
    </source>
</evidence>
<keyword evidence="1" id="KW-0472">Membrane</keyword>
<dbReference type="EMBL" id="JAUDFV010000110">
    <property type="protein sequence ID" value="KAL2730706.1"/>
    <property type="molecule type" value="Genomic_DNA"/>
</dbReference>
<feature type="transmembrane region" description="Helical" evidence="1">
    <location>
        <begin position="82"/>
        <end position="103"/>
    </location>
</feature>
<protein>
    <recommendedName>
        <fullName evidence="4">Ribosomal protein S3</fullName>
    </recommendedName>
</protein>
<name>A0ABD2BDA1_VESSQ</name>
<gene>
    <name evidence="2" type="ORF">V1478_005119</name>
</gene>
<dbReference type="AlphaFoldDB" id="A0ABD2BDA1"/>
<keyword evidence="3" id="KW-1185">Reference proteome</keyword>
<reference evidence="2 3" key="1">
    <citation type="journal article" date="2024" name="Ann. Entomol. Soc. Am.">
        <title>Genomic analyses of the southern and eastern yellowjacket wasps (Hymenoptera: Vespidae) reveal evolutionary signatures of social life.</title>
        <authorList>
            <person name="Catto M.A."/>
            <person name="Caine P.B."/>
            <person name="Orr S.E."/>
            <person name="Hunt B.G."/>
            <person name="Goodisman M.A.D."/>
        </authorList>
    </citation>
    <scope>NUCLEOTIDE SEQUENCE [LARGE SCALE GENOMIC DNA]</scope>
    <source>
        <strain evidence="2">233</strain>
        <tissue evidence="2">Head and thorax</tissue>
    </source>
</reference>
<evidence type="ECO:0000313" key="3">
    <source>
        <dbReference type="Proteomes" id="UP001607302"/>
    </source>
</evidence>
<proteinExistence type="predicted"/>